<dbReference type="AlphaFoldDB" id="A0A8S9ZAQ3"/>
<gene>
    <name evidence="1" type="ORF">Mgra_00010070</name>
</gene>
<dbReference type="OrthoDB" id="5889439at2759"/>
<name>A0A8S9ZAQ3_9BILA</name>
<sequence>MFHAQFLYPKNSIISHINNTNMSFLQILRSSRLSFFLLTNKSFKLKSSMFSTSPSFSIADRFRHQTEFSSPSNKFEEPLNEYVDMTKKILPMDIKKQFKLVINLSRNLEGDMVIRLFKNLRGFDVSSFSPLKLKDAKLFIEAIDNLLASLPLEYPSKPNVIHTAFESILPPMFVKTVYEPQIIQTNLQTLEVRFVDSRIIGHLIVEFTCTDTLSENKTNKFEFTIKALPWLRQQIVNLLKEHGVGEFSSLKIPKWLEQKSLDG</sequence>
<keyword evidence="2" id="KW-1185">Reference proteome</keyword>
<evidence type="ECO:0000313" key="1">
    <source>
        <dbReference type="EMBL" id="KAF7624653.1"/>
    </source>
</evidence>
<dbReference type="Proteomes" id="UP000605970">
    <property type="component" value="Unassembled WGS sequence"/>
</dbReference>
<comment type="caution">
    <text evidence="1">The sequence shown here is derived from an EMBL/GenBank/DDBJ whole genome shotgun (WGS) entry which is preliminary data.</text>
</comment>
<accession>A0A8S9ZAQ3</accession>
<dbReference type="EMBL" id="JABEBT010000216">
    <property type="protein sequence ID" value="KAF7624653.1"/>
    <property type="molecule type" value="Genomic_DNA"/>
</dbReference>
<organism evidence="1 2">
    <name type="scientific">Meloidogyne graminicola</name>
    <dbReference type="NCBI Taxonomy" id="189291"/>
    <lineage>
        <taxon>Eukaryota</taxon>
        <taxon>Metazoa</taxon>
        <taxon>Ecdysozoa</taxon>
        <taxon>Nematoda</taxon>
        <taxon>Chromadorea</taxon>
        <taxon>Rhabditida</taxon>
        <taxon>Tylenchina</taxon>
        <taxon>Tylenchomorpha</taxon>
        <taxon>Tylenchoidea</taxon>
        <taxon>Meloidogynidae</taxon>
        <taxon>Meloidogyninae</taxon>
        <taxon>Meloidogyne</taxon>
    </lineage>
</organism>
<reference evidence="1" key="1">
    <citation type="journal article" date="2020" name="Ecol. Evol.">
        <title>Genome structure and content of the rice root-knot nematode (Meloidogyne graminicola).</title>
        <authorList>
            <person name="Phan N.T."/>
            <person name="Danchin E.G.J."/>
            <person name="Klopp C."/>
            <person name="Perfus-Barbeoch L."/>
            <person name="Kozlowski D.K."/>
            <person name="Koutsovoulos G.D."/>
            <person name="Lopez-Roques C."/>
            <person name="Bouchez O."/>
            <person name="Zahm M."/>
            <person name="Besnard G."/>
            <person name="Bellafiore S."/>
        </authorList>
    </citation>
    <scope>NUCLEOTIDE SEQUENCE</scope>
    <source>
        <strain evidence="1">VN-18</strain>
    </source>
</reference>
<evidence type="ECO:0000313" key="2">
    <source>
        <dbReference type="Proteomes" id="UP000605970"/>
    </source>
</evidence>
<proteinExistence type="predicted"/>
<protein>
    <submittedName>
        <fullName evidence="1">Uncharacterized protein</fullName>
    </submittedName>
</protein>